<feature type="region of interest" description="Disordered" evidence="2">
    <location>
        <begin position="1"/>
        <end position="33"/>
    </location>
</feature>
<dbReference type="EMBL" id="CAJNOQ010065139">
    <property type="protein sequence ID" value="CAF1678642.1"/>
    <property type="molecule type" value="Genomic_DNA"/>
</dbReference>
<accession>A0A816GTH5</accession>
<reference evidence="3" key="1">
    <citation type="submission" date="2021-02" db="EMBL/GenBank/DDBJ databases">
        <authorList>
            <person name="Nowell W R."/>
        </authorList>
    </citation>
    <scope>NUCLEOTIDE SEQUENCE</scope>
</reference>
<proteinExistence type="predicted"/>
<name>A0A816GTH5_9BILA</name>
<evidence type="ECO:0000256" key="2">
    <source>
        <dbReference type="SAM" id="MobiDB-lite"/>
    </source>
</evidence>
<organism evidence="3 5">
    <name type="scientific">Didymodactylos carnosus</name>
    <dbReference type="NCBI Taxonomy" id="1234261"/>
    <lineage>
        <taxon>Eukaryota</taxon>
        <taxon>Metazoa</taxon>
        <taxon>Spiralia</taxon>
        <taxon>Gnathifera</taxon>
        <taxon>Rotifera</taxon>
        <taxon>Eurotatoria</taxon>
        <taxon>Bdelloidea</taxon>
        <taxon>Philodinida</taxon>
        <taxon>Philodinidae</taxon>
        <taxon>Didymodactylos</taxon>
    </lineage>
</organism>
<keyword evidence="5" id="KW-1185">Reference proteome</keyword>
<dbReference type="EMBL" id="CAJOBC010150967">
    <property type="protein sequence ID" value="CAF4673106.1"/>
    <property type="molecule type" value="Genomic_DNA"/>
</dbReference>
<feature type="coiled-coil region" evidence="1">
    <location>
        <begin position="35"/>
        <end position="62"/>
    </location>
</feature>
<evidence type="ECO:0000313" key="4">
    <source>
        <dbReference type="EMBL" id="CAF4673106.1"/>
    </source>
</evidence>
<evidence type="ECO:0000256" key="1">
    <source>
        <dbReference type="SAM" id="Coils"/>
    </source>
</evidence>
<keyword evidence="1" id="KW-0175">Coiled coil</keyword>
<gene>
    <name evidence="3" type="ORF">GPM918_LOCUS46539</name>
    <name evidence="4" type="ORF">SRO942_LOCUS50909</name>
</gene>
<dbReference type="Proteomes" id="UP000663829">
    <property type="component" value="Unassembled WGS sequence"/>
</dbReference>
<evidence type="ECO:0000313" key="3">
    <source>
        <dbReference type="EMBL" id="CAF1678642.1"/>
    </source>
</evidence>
<dbReference type="AlphaFoldDB" id="A0A816GTH5"/>
<dbReference type="Proteomes" id="UP000681722">
    <property type="component" value="Unassembled WGS sequence"/>
</dbReference>
<evidence type="ECO:0000313" key="5">
    <source>
        <dbReference type="Proteomes" id="UP000663829"/>
    </source>
</evidence>
<protein>
    <submittedName>
        <fullName evidence="3">Uncharacterized protein</fullName>
    </submittedName>
</protein>
<comment type="caution">
    <text evidence="3">The sequence shown here is derived from an EMBL/GenBank/DDBJ whole genome shotgun (WGS) entry which is preliminary data.</text>
</comment>
<sequence length="75" mass="7953">MTANDLRQAKPIELGAGVPMTSGQAQQGKTAPDSLLAVNKDLQEEKQAAAKAEDRRAESYARMKVALQSKGANVV</sequence>